<dbReference type="OrthoDB" id="72155at2"/>
<dbReference type="EMBL" id="RXPE01000004">
    <property type="protein sequence ID" value="RTR29439.1"/>
    <property type="molecule type" value="Genomic_DNA"/>
</dbReference>
<dbReference type="NCBIfam" id="TIGR01411">
    <property type="entry name" value="tatAE"/>
    <property type="match status" value="1"/>
</dbReference>
<keyword evidence="7 9" id="KW-0811">Translocation</keyword>
<dbReference type="InterPro" id="IPR006312">
    <property type="entry name" value="TatA/E"/>
</dbReference>
<evidence type="ECO:0000256" key="5">
    <source>
        <dbReference type="ARBA" id="ARBA00022927"/>
    </source>
</evidence>
<evidence type="ECO:0000256" key="3">
    <source>
        <dbReference type="ARBA" id="ARBA00022475"/>
    </source>
</evidence>
<keyword evidence="4 9" id="KW-0812">Transmembrane</keyword>
<dbReference type="PANTHER" id="PTHR42982:SF8">
    <property type="entry name" value="SEC-INDEPENDENT PROTEIN TRANSLOCASE PROTEIN TATA"/>
    <property type="match status" value="1"/>
</dbReference>
<sequence length="90" mass="9770">MGPVELLIIAAVILVLFGASKLPQLGKGLGRGIKEFKEETREVSHPGPDAQPLNPELRTGTQREVVDVVSTELPRDGRSVVTTEVRERQG</sequence>
<comment type="subcellular location">
    <subcellularLocation>
        <location evidence="1 9">Cell membrane</location>
        <topology evidence="1 9">Single-pass membrane protein</topology>
    </subcellularLocation>
</comment>
<dbReference type="PANTHER" id="PTHR42982">
    <property type="entry name" value="SEC-INDEPENDENT PROTEIN TRANSLOCASE PROTEIN TATA"/>
    <property type="match status" value="1"/>
</dbReference>
<evidence type="ECO:0000256" key="10">
    <source>
        <dbReference type="SAM" id="MobiDB-lite"/>
    </source>
</evidence>
<dbReference type="GO" id="GO:0043953">
    <property type="term" value="P:protein transport by the Tat complex"/>
    <property type="evidence" value="ECO:0007669"/>
    <property type="project" value="UniProtKB-UniRule"/>
</dbReference>
<dbReference type="Proteomes" id="UP000277766">
    <property type="component" value="Unassembled WGS sequence"/>
</dbReference>
<keyword evidence="2 9" id="KW-0813">Transport</keyword>
<dbReference type="AlphaFoldDB" id="A0A3S0KFL2"/>
<reference evidence="11 12" key="1">
    <citation type="submission" date="2018-12" db="EMBL/GenBank/DDBJ databases">
        <title>Deinococcus radiophilus ATCC 27603 genome sequencing and assembly.</title>
        <authorList>
            <person name="Maclea K.S."/>
            <person name="Maynard C.R."/>
        </authorList>
    </citation>
    <scope>NUCLEOTIDE SEQUENCE [LARGE SCALE GENOMIC DNA]</scope>
    <source>
        <strain evidence="11 12">ATCC 27603</strain>
    </source>
</reference>
<evidence type="ECO:0000313" key="12">
    <source>
        <dbReference type="Proteomes" id="UP000277766"/>
    </source>
</evidence>
<evidence type="ECO:0000256" key="2">
    <source>
        <dbReference type="ARBA" id="ARBA00022448"/>
    </source>
</evidence>
<evidence type="ECO:0000256" key="1">
    <source>
        <dbReference type="ARBA" id="ARBA00004162"/>
    </source>
</evidence>
<evidence type="ECO:0000256" key="9">
    <source>
        <dbReference type="HAMAP-Rule" id="MF_00236"/>
    </source>
</evidence>
<evidence type="ECO:0000256" key="8">
    <source>
        <dbReference type="ARBA" id="ARBA00023136"/>
    </source>
</evidence>
<keyword evidence="8 9" id="KW-0472">Membrane</keyword>
<feature type="region of interest" description="Disordered" evidence="10">
    <location>
        <begin position="37"/>
        <end position="69"/>
    </location>
</feature>
<keyword evidence="12" id="KW-1185">Reference proteome</keyword>
<comment type="similarity">
    <text evidence="9">Belongs to the TatA/E family.</text>
</comment>
<dbReference type="Pfam" id="PF02416">
    <property type="entry name" value="TatA_B_E"/>
    <property type="match status" value="1"/>
</dbReference>
<dbReference type="GO" id="GO:0033281">
    <property type="term" value="C:TAT protein transport complex"/>
    <property type="evidence" value="ECO:0007669"/>
    <property type="project" value="UniProtKB-UniRule"/>
</dbReference>
<proteinExistence type="inferred from homology"/>
<dbReference type="InterPro" id="IPR003369">
    <property type="entry name" value="TatA/B/E"/>
</dbReference>
<protein>
    <recommendedName>
        <fullName evidence="9">Sec-independent protein translocase protein TatA</fullName>
    </recommendedName>
</protein>
<evidence type="ECO:0000256" key="7">
    <source>
        <dbReference type="ARBA" id="ARBA00023010"/>
    </source>
</evidence>
<evidence type="ECO:0000313" key="11">
    <source>
        <dbReference type="EMBL" id="RTR29439.1"/>
    </source>
</evidence>
<evidence type="ECO:0000256" key="4">
    <source>
        <dbReference type="ARBA" id="ARBA00022692"/>
    </source>
</evidence>
<dbReference type="Gene3D" id="1.20.5.3310">
    <property type="match status" value="1"/>
</dbReference>
<comment type="function">
    <text evidence="9">Part of the twin-arginine translocation (Tat) system that transports large folded proteins containing a characteristic twin-arginine motif in their signal peptide across membranes. TatA could form the protein-conducting channel of the Tat system.</text>
</comment>
<gene>
    <name evidence="9" type="primary">tatA</name>
    <name evidence="11" type="ORF">EJ104_03360</name>
</gene>
<dbReference type="GO" id="GO:0008320">
    <property type="term" value="F:protein transmembrane transporter activity"/>
    <property type="evidence" value="ECO:0007669"/>
    <property type="project" value="UniProtKB-UniRule"/>
</dbReference>
<keyword evidence="5 9" id="KW-0653">Protein transport</keyword>
<organism evidence="11 12">
    <name type="scientific">Deinococcus radiophilus</name>
    <dbReference type="NCBI Taxonomy" id="32062"/>
    <lineage>
        <taxon>Bacteria</taxon>
        <taxon>Thermotogati</taxon>
        <taxon>Deinococcota</taxon>
        <taxon>Deinococci</taxon>
        <taxon>Deinococcales</taxon>
        <taxon>Deinococcaceae</taxon>
        <taxon>Deinococcus</taxon>
    </lineage>
</organism>
<name>A0A3S0KFL2_9DEIO</name>
<dbReference type="RefSeq" id="WP_126351350.1">
    <property type="nucleotide sequence ID" value="NZ_CP086380.1"/>
</dbReference>
<keyword evidence="6 9" id="KW-1133">Transmembrane helix</keyword>
<comment type="subunit">
    <text evidence="9">Forms a complex with TatC.</text>
</comment>
<evidence type="ECO:0000256" key="6">
    <source>
        <dbReference type="ARBA" id="ARBA00022989"/>
    </source>
</evidence>
<accession>A0A3S0KFL2</accession>
<comment type="caution">
    <text evidence="11">The sequence shown here is derived from an EMBL/GenBank/DDBJ whole genome shotgun (WGS) entry which is preliminary data.</text>
</comment>
<dbReference type="HAMAP" id="MF_00236">
    <property type="entry name" value="TatA_E"/>
    <property type="match status" value="1"/>
</dbReference>
<keyword evidence="3 9" id="KW-1003">Cell membrane</keyword>